<dbReference type="InterPro" id="IPR013762">
    <property type="entry name" value="Integrase-like_cat_sf"/>
</dbReference>
<evidence type="ECO:0000256" key="1">
    <source>
        <dbReference type="ARBA" id="ARBA00004496"/>
    </source>
</evidence>
<accession>A0A381SX99</accession>
<evidence type="ECO:0000256" key="2">
    <source>
        <dbReference type="ARBA" id="ARBA00010450"/>
    </source>
</evidence>
<keyword evidence="6" id="KW-0159">Chromosome partition</keyword>
<dbReference type="InterPro" id="IPR004107">
    <property type="entry name" value="Integrase_SAM-like_N"/>
</dbReference>
<dbReference type="InterPro" id="IPR002104">
    <property type="entry name" value="Integrase_catalytic"/>
</dbReference>
<organism evidence="13">
    <name type="scientific">marine metagenome</name>
    <dbReference type="NCBI Taxonomy" id="408172"/>
    <lineage>
        <taxon>unclassified sequences</taxon>
        <taxon>metagenomes</taxon>
        <taxon>ecological metagenomes</taxon>
    </lineage>
</organism>
<evidence type="ECO:0000256" key="10">
    <source>
        <dbReference type="ARBA" id="ARBA00023306"/>
    </source>
</evidence>
<dbReference type="InterPro" id="IPR044068">
    <property type="entry name" value="CB"/>
</dbReference>
<sequence>MITESSTITSLIEDFLEYLVVERACSNNTLVSYRNDLNQFDEHVNLTDVNQITSRHIDKYVKYLSHKGYLSTTKGRKLASVRSFVSYLHSEGFIENDPTELIPTPKRSQRLPKVLKLSDVKKLLQLPLHISSSPDAMRDAAMLQIAYASGLRVSEIIGLDVEDIDFTVGSVRCLGKGSKERMVPVHRIALDSIDRYVRRGRTTFKQQESKALFLNRRGTRLTRQGFWGIVKKYAKLMGLENSMTPHTLRHSFATHLLEGGASIRHVQELLGHASISTTQIYTHLTVEFVRDQYDNAHPRA</sequence>
<dbReference type="GO" id="GO:0007059">
    <property type="term" value="P:chromosome segregation"/>
    <property type="evidence" value="ECO:0007669"/>
    <property type="project" value="UniProtKB-KW"/>
</dbReference>
<gene>
    <name evidence="13" type="ORF">METZ01_LOCUS58837</name>
</gene>
<keyword evidence="7" id="KW-0229">DNA integration</keyword>
<dbReference type="NCBIfam" id="NF040815">
    <property type="entry name" value="recomb_XerA_Arch"/>
    <property type="match status" value="1"/>
</dbReference>
<dbReference type="NCBIfam" id="NF001399">
    <property type="entry name" value="PRK00283.1"/>
    <property type="match status" value="1"/>
</dbReference>
<dbReference type="Pfam" id="PF00589">
    <property type="entry name" value="Phage_integrase"/>
    <property type="match status" value="1"/>
</dbReference>
<dbReference type="GO" id="GO:0051301">
    <property type="term" value="P:cell division"/>
    <property type="evidence" value="ECO:0007669"/>
    <property type="project" value="UniProtKB-KW"/>
</dbReference>
<evidence type="ECO:0000256" key="3">
    <source>
        <dbReference type="ARBA" id="ARBA00015810"/>
    </source>
</evidence>
<dbReference type="PROSITE" id="PS51900">
    <property type="entry name" value="CB"/>
    <property type="match status" value="1"/>
</dbReference>
<evidence type="ECO:0000256" key="6">
    <source>
        <dbReference type="ARBA" id="ARBA00022829"/>
    </source>
</evidence>
<dbReference type="InterPro" id="IPR011932">
    <property type="entry name" value="Recomb_XerD"/>
</dbReference>
<dbReference type="GO" id="GO:0009009">
    <property type="term" value="F:site-specific recombinase activity"/>
    <property type="evidence" value="ECO:0007669"/>
    <property type="project" value="InterPro"/>
</dbReference>
<evidence type="ECO:0000256" key="7">
    <source>
        <dbReference type="ARBA" id="ARBA00022908"/>
    </source>
</evidence>
<dbReference type="GO" id="GO:0006310">
    <property type="term" value="P:DNA recombination"/>
    <property type="evidence" value="ECO:0007669"/>
    <property type="project" value="UniProtKB-KW"/>
</dbReference>
<dbReference type="CDD" id="cd00798">
    <property type="entry name" value="INT_XerDC_C"/>
    <property type="match status" value="1"/>
</dbReference>
<evidence type="ECO:0000256" key="5">
    <source>
        <dbReference type="ARBA" id="ARBA00022618"/>
    </source>
</evidence>
<dbReference type="InterPro" id="IPR010998">
    <property type="entry name" value="Integrase_recombinase_N"/>
</dbReference>
<reference evidence="13" key="1">
    <citation type="submission" date="2018-05" db="EMBL/GenBank/DDBJ databases">
        <authorList>
            <person name="Lanie J.A."/>
            <person name="Ng W.-L."/>
            <person name="Kazmierczak K.M."/>
            <person name="Andrzejewski T.M."/>
            <person name="Davidsen T.M."/>
            <person name="Wayne K.J."/>
            <person name="Tettelin H."/>
            <person name="Glass J.I."/>
            <person name="Rusch D."/>
            <person name="Podicherti R."/>
            <person name="Tsui H.-C.T."/>
            <person name="Winkler M.E."/>
        </authorList>
    </citation>
    <scope>NUCLEOTIDE SEQUENCE</scope>
</reference>
<dbReference type="Gene3D" id="1.10.150.130">
    <property type="match status" value="1"/>
</dbReference>
<evidence type="ECO:0000256" key="8">
    <source>
        <dbReference type="ARBA" id="ARBA00023125"/>
    </source>
</evidence>
<feature type="domain" description="Core-binding (CB)" evidence="12">
    <location>
        <begin position="6"/>
        <end position="89"/>
    </location>
</feature>
<evidence type="ECO:0000256" key="9">
    <source>
        <dbReference type="ARBA" id="ARBA00023172"/>
    </source>
</evidence>
<dbReference type="InterPro" id="IPR011010">
    <property type="entry name" value="DNA_brk_join_enz"/>
</dbReference>
<dbReference type="Gene3D" id="1.10.443.10">
    <property type="entry name" value="Intergrase catalytic core"/>
    <property type="match status" value="1"/>
</dbReference>
<proteinExistence type="inferred from homology"/>
<keyword evidence="10" id="KW-0131">Cell cycle</keyword>
<comment type="similarity">
    <text evidence="2">Belongs to the 'phage' integrase family. XerD subfamily.</text>
</comment>
<dbReference type="InterPro" id="IPR050090">
    <property type="entry name" value="Tyrosine_recombinase_XerCD"/>
</dbReference>
<name>A0A381SX99_9ZZZZ</name>
<dbReference type="EMBL" id="UINC01003398">
    <property type="protein sequence ID" value="SVA05983.1"/>
    <property type="molecule type" value="Genomic_DNA"/>
</dbReference>
<dbReference type="GO" id="GO:0003677">
    <property type="term" value="F:DNA binding"/>
    <property type="evidence" value="ECO:0007669"/>
    <property type="project" value="UniProtKB-KW"/>
</dbReference>
<dbReference type="InterPro" id="IPR023009">
    <property type="entry name" value="Tyrosine_recombinase_XerC/XerD"/>
</dbReference>
<dbReference type="SUPFAM" id="SSF56349">
    <property type="entry name" value="DNA breaking-rejoining enzymes"/>
    <property type="match status" value="1"/>
</dbReference>
<evidence type="ECO:0000256" key="4">
    <source>
        <dbReference type="ARBA" id="ARBA00022490"/>
    </source>
</evidence>
<dbReference type="PANTHER" id="PTHR30349:SF41">
    <property type="entry name" value="INTEGRASE_RECOMBINASE PROTEIN MJ0367-RELATED"/>
    <property type="match status" value="1"/>
</dbReference>
<evidence type="ECO:0000259" key="12">
    <source>
        <dbReference type="PROSITE" id="PS51900"/>
    </source>
</evidence>
<evidence type="ECO:0000259" key="11">
    <source>
        <dbReference type="PROSITE" id="PS51898"/>
    </source>
</evidence>
<keyword evidence="4" id="KW-0963">Cytoplasm</keyword>
<feature type="domain" description="Tyr recombinase" evidence="11">
    <location>
        <begin position="110"/>
        <end position="294"/>
    </location>
</feature>
<keyword evidence="9" id="KW-0233">DNA recombination</keyword>
<keyword evidence="5" id="KW-0132">Cell division</keyword>
<dbReference type="AlphaFoldDB" id="A0A381SX99"/>
<dbReference type="HAMAP" id="MF_01808">
    <property type="entry name" value="Recomb_XerC_XerD"/>
    <property type="match status" value="1"/>
</dbReference>
<dbReference type="PROSITE" id="PS51898">
    <property type="entry name" value="TYR_RECOMBINASE"/>
    <property type="match status" value="1"/>
</dbReference>
<dbReference type="NCBIfam" id="TIGR02225">
    <property type="entry name" value="recomb_XerD"/>
    <property type="match status" value="1"/>
</dbReference>
<evidence type="ECO:0000313" key="13">
    <source>
        <dbReference type="EMBL" id="SVA05983.1"/>
    </source>
</evidence>
<protein>
    <recommendedName>
        <fullName evidence="3">Tyrosine recombinase XerD</fullName>
    </recommendedName>
</protein>
<comment type="subcellular location">
    <subcellularLocation>
        <location evidence="1">Cytoplasm</location>
    </subcellularLocation>
</comment>
<dbReference type="PANTHER" id="PTHR30349">
    <property type="entry name" value="PHAGE INTEGRASE-RELATED"/>
    <property type="match status" value="1"/>
</dbReference>
<dbReference type="Pfam" id="PF02899">
    <property type="entry name" value="Phage_int_SAM_1"/>
    <property type="match status" value="1"/>
</dbReference>
<dbReference type="GO" id="GO:0005737">
    <property type="term" value="C:cytoplasm"/>
    <property type="evidence" value="ECO:0007669"/>
    <property type="project" value="UniProtKB-SubCell"/>
</dbReference>
<keyword evidence="8" id="KW-0238">DNA-binding</keyword>